<dbReference type="InterPro" id="IPR013383">
    <property type="entry name" value="CRISPR-assoc_prot_DxTHG_CS"/>
</dbReference>
<dbReference type="STRING" id="246194.CHY_2124"/>
<dbReference type="Proteomes" id="UP000002706">
    <property type="component" value="Chromosome"/>
</dbReference>
<keyword evidence="2" id="KW-1185">Reference proteome</keyword>
<dbReference type="HOGENOM" id="CLU_025124_0_0_9"/>
<dbReference type="NCBIfam" id="TIGR02221">
    <property type="entry name" value="cas_TM1812"/>
    <property type="match status" value="1"/>
</dbReference>
<reference evidence="1 2" key="1">
    <citation type="journal article" date="2005" name="PLoS Genet.">
        <title>Life in hot carbon monoxide: the complete genome sequence of Carboxydothermus hydrogenoformans Z-2901.</title>
        <authorList>
            <person name="Wu M."/>
            <person name="Ren Q."/>
            <person name="Durkin A.S."/>
            <person name="Daugherty S.C."/>
            <person name="Brinkac L.M."/>
            <person name="Dodson R.J."/>
            <person name="Madupu R."/>
            <person name="Sullivan S.A."/>
            <person name="Kolonay J.F."/>
            <person name="Haft D.H."/>
            <person name="Nelson W.C."/>
            <person name="Tallon L.J."/>
            <person name="Jones K.M."/>
            <person name="Ulrich L.E."/>
            <person name="Gonzalez J.M."/>
            <person name="Zhulin I.B."/>
            <person name="Robb F.T."/>
            <person name="Eisen J.A."/>
        </authorList>
    </citation>
    <scope>NUCLEOTIDE SEQUENCE [LARGE SCALE GENOMIC DNA]</scope>
    <source>
        <strain evidence="2">ATCC BAA-161 / DSM 6008 / Z-2901</strain>
    </source>
</reference>
<proteinExistence type="predicted"/>
<dbReference type="NCBIfam" id="TIGR02549">
    <property type="entry name" value="CRISPR_DxTHG"/>
    <property type="match status" value="1"/>
</dbReference>
<gene>
    <name evidence="1" type="ordered locus">CHY_2124</name>
</gene>
<accession>Q3AA96</accession>
<dbReference type="OrthoDB" id="1861068at2"/>
<dbReference type="eggNOG" id="COG1517">
    <property type="taxonomic scope" value="Bacteria"/>
</dbReference>
<evidence type="ECO:0000313" key="2">
    <source>
        <dbReference type="Proteomes" id="UP000002706"/>
    </source>
</evidence>
<dbReference type="AlphaFoldDB" id="Q3AA96"/>
<sequence length="457" mass="53023">MRVKLISFLGTNKYIPCRYKFEEEISSPSYFIQMALVELLTKKFSYEIEAVIFTTDEAFEKNWLKGEGYPGLVEVFNEYQQRNPKFKFRNVMVPSGLFENEIIKIFSKIYNEVEENDNLVFDLTHSFRSLPFLTGIILNYTRLLKNVNILGVYYGAFEVLGPVREVEEKYPDVNDRVAPVISLNYFLEISDWVLAADSFLNSGNAGRIAALAQKGFKSIESPEVKRNNNLLQKIAREINKFSLSIATCRALDLAGETRTIEANGQRVILNHKPGIVESLKEMLENAAYDEIPELKPFYPIINKIKENFKNFTEDVVENINHITAWCLEHDLVMQGYTFLRENIITALCLLNGFDEKDQNSRELQGKIATTIALEIPEDKWNDEVKQYRDFVYKILSEEALVKAYKLLNKVSIFRNELAHCQYTGKDISAEKFKNRLSEHLKEFVNFYQKNKLNSYKK</sequence>
<dbReference type="RefSeq" id="WP_011345011.1">
    <property type="nucleotide sequence ID" value="NC_007503.1"/>
</dbReference>
<evidence type="ECO:0000313" key="1">
    <source>
        <dbReference type="EMBL" id="ABB13876.1"/>
    </source>
</evidence>
<dbReference type="KEGG" id="chy:CHY_2124"/>
<dbReference type="InterPro" id="IPR011742">
    <property type="entry name" value="CRISPR-assoc_prot_TM1812"/>
</dbReference>
<dbReference type="EMBL" id="CP000141">
    <property type="protein sequence ID" value="ABB13876.1"/>
    <property type="molecule type" value="Genomic_DNA"/>
</dbReference>
<dbReference type="InParanoid" id="Q3AA96"/>
<dbReference type="CDD" id="cd09732">
    <property type="entry name" value="Csx1_III-U"/>
    <property type="match status" value="1"/>
</dbReference>
<organism evidence="1 2">
    <name type="scientific">Carboxydothermus hydrogenoformans (strain ATCC BAA-161 / DSM 6008 / Z-2901)</name>
    <dbReference type="NCBI Taxonomy" id="246194"/>
    <lineage>
        <taxon>Bacteria</taxon>
        <taxon>Bacillati</taxon>
        <taxon>Bacillota</taxon>
        <taxon>Clostridia</taxon>
        <taxon>Thermoanaerobacterales</taxon>
        <taxon>Thermoanaerobacteraceae</taxon>
        <taxon>Carboxydothermus</taxon>
    </lineage>
</organism>
<protein>
    <submittedName>
        <fullName evidence="1">Conserved domain protein</fullName>
    </submittedName>
</protein>
<name>Q3AA96_CARHZ</name>